<evidence type="ECO:0000313" key="1">
    <source>
        <dbReference type="Proteomes" id="UP000887569"/>
    </source>
</evidence>
<accession>A0A914ZKN2</accession>
<protein>
    <submittedName>
        <fullName evidence="2">Uncharacterized protein</fullName>
    </submittedName>
</protein>
<keyword evidence="1" id="KW-1185">Reference proteome</keyword>
<reference evidence="2" key="1">
    <citation type="submission" date="2022-11" db="UniProtKB">
        <authorList>
            <consortium name="WormBaseParasite"/>
        </authorList>
    </citation>
    <scope>IDENTIFICATION</scope>
</reference>
<name>A0A914ZKN2_PARUN</name>
<dbReference type="AlphaFoldDB" id="A0A914ZKN2"/>
<dbReference type="WBParaSite" id="PgB05_g118_t02">
    <property type="protein sequence ID" value="PgB05_g118_t02"/>
    <property type="gene ID" value="PgB05_g118"/>
</dbReference>
<proteinExistence type="predicted"/>
<evidence type="ECO:0000313" key="2">
    <source>
        <dbReference type="WBParaSite" id="PgB05_g118_t02"/>
    </source>
</evidence>
<sequence length="117" mass="12634">QFDASLSVDSVLISTSNECSSGICISSSFHSYVGNDEVKAASLCVVENVGTSLAIPCASWKIEEQQPLILFLQFRSCGIDCFGMRRSVVAAEAFIHMVSVTDCPLDIGVRHIRSSFP</sequence>
<dbReference type="Proteomes" id="UP000887569">
    <property type="component" value="Unplaced"/>
</dbReference>
<organism evidence="1 2">
    <name type="scientific">Parascaris univalens</name>
    <name type="common">Nematode worm</name>
    <dbReference type="NCBI Taxonomy" id="6257"/>
    <lineage>
        <taxon>Eukaryota</taxon>
        <taxon>Metazoa</taxon>
        <taxon>Ecdysozoa</taxon>
        <taxon>Nematoda</taxon>
        <taxon>Chromadorea</taxon>
        <taxon>Rhabditida</taxon>
        <taxon>Spirurina</taxon>
        <taxon>Ascaridomorpha</taxon>
        <taxon>Ascaridoidea</taxon>
        <taxon>Ascarididae</taxon>
        <taxon>Parascaris</taxon>
    </lineage>
</organism>